<dbReference type="Gene3D" id="3.40.50.12780">
    <property type="entry name" value="N-terminal domain of ligase-like"/>
    <property type="match status" value="1"/>
</dbReference>
<evidence type="ECO:0000259" key="2">
    <source>
        <dbReference type="Pfam" id="PF13193"/>
    </source>
</evidence>
<dbReference type="PANTHER" id="PTHR43767:SF1">
    <property type="entry name" value="NONRIBOSOMAL PEPTIDE SYNTHASE PES1 (EUROFUNG)-RELATED"/>
    <property type="match status" value="1"/>
</dbReference>
<dbReference type="InterPro" id="IPR020845">
    <property type="entry name" value="AMP-binding_CS"/>
</dbReference>
<dbReference type="InterPro" id="IPR042099">
    <property type="entry name" value="ANL_N_sf"/>
</dbReference>
<dbReference type="InterPro" id="IPR025110">
    <property type="entry name" value="AMP-bd_C"/>
</dbReference>
<dbReference type="EMBL" id="FNDG01000003">
    <property type="protein sequence ID" value="SDH18511.1"/>
    <property type="molecule type" value="Genomic_DNA"/>
</dbReference>
<dbReference type="RefSeq" id="WP_244158080.1">
    <property type="nucleotide sequence ID" value="NZ_FNDG01000003.1"/>
</dbReference>
<feature type="domain" description="AMP-dependent synthetase/ligase" evidence="1">
    <location>
        <begin position="9"/>
        <end position="358"/>
    </location>
</feature>
<dbReference type="Proteomes" id="UP000198606">
    <property type="component" value="Unassembled WGS sequence"/>
</dbReference>
<dbReference type="InterPro" id="IPR000873">
    <property type="entry name" value="AMP-dep_synth/lig_dom"/>
</dbReference>
<sequence length="492" mass="52880">MSVDIGNLFAQAAYKWPDAEALREVSSGRTLSFAELDSALLAVGQALQTLQIGPGERVALLADASIDYLLADYGIMASGRVRVPLDGSLSLAELLAQVRDAGAALLLFSAEHQATADALSAQGIHCEPLARIAGYPVTCGRRRVIQAPDELASLSYTGGTTGKPKAVMHSHATLVAVLQNIVMARGALPGDVLVNVRPLWPIAAVAVLGHLLSGGRVLLAGRFEAKHFIAVLQHQQAAFTSLVPTQLLRLLRESGSEPARLPALKCVDVGAAAMSPEVFEGASRLFGERLGVLYGMTEAPWSCYLPPAQLAQARHRGERVEGLVGRPVFSAGMCIHQPDEQGVGEILLAGPQLMRGYWRQAELSASVMHESWLRSGDLGVMLAGGLFRVLGRSKDTIRSGGKSVQPSEVEQCLQAHAQVADVHVFGLPDEEWGERVCAAIVPHGEPTREQLLAHCRAQLSRFKVPKQLFFVAELPRSHYGKVQRKRLLELLD</sequence>
<evidence type="ECO:0000259" key="1">
    <source>
        <dbReference type="Pfam" id="PF00501"/>
    </source>
</evidence>
<evidence type="ECO:0000313" key="4">
    <source>
        <dbReference type="Proteomes" id="UP000198606"/>
    </source>
</evidence>
<dbReference type="Gene3D" id="3.30.300.30">
    <property type="match status" value="1"/>
</dbReference>
<dbReference type="AlphaFoldDB" id="A0A1G8AC85"/>
<dbReference type="GO" id="GO:0016878">
    <property type="term" value="F:acid-thiol ligase activity"/>
    <property type="evidence" value="ECO:0007669"/>
    <property type="project" value="UniProtKB-ARBA"/>
</dbReference>
<dbReference type="STRING" id="29435.SAMN05216588_103106"/>
<accession>A0A1G8AC85</accession>
<dbReference type="SUPFAM" id="SSF56801">
    <property type="entry name" value="Acetyl-CoA synthetase-like"/>
    <property type="match status" value="1"/>
</dbReference>
<keyword evidence="3" id="KW-0436">Ligase</keyword>
<protein>
    <submittedName>
        <fullName evidence="3">Acyl-CoA synthetase (AMP-forming)/AMP-acid ligase II</fullName>
    </submittedName>
</protein>
<dbReference type="InterPro" id="IPR050237">
    <property type="entry name" value="ATP-dep_AMP-bd_enzyme"/>
</dbReference>
<reference evidence="3 4" key="1">
    <citation type="submission" date="2016-10" db="EMBL/GenBank/DDBJ databases">
        <authorList>
            <person name="de Groot N.N."/>
        </authorList>
    </citation>
    <scope>NUCLEOTIDE SEQUENCE [LARGE SCALE GENOMIC DNA]</scope>
    <source>
        <strain evidence="3 4">LMG 18387</strain>
    </source>
</reference>
<feature type="domain" description="AMP-binding enzyme C-terminal" evidence="2">
    <location>
        <begin position="408"/>
        <end position="481"/>
    </location>
</feature>
<dbReference type="PROSITE" id="PS00455">
    <property type="entry name" value="AMP_BINDING"/>
    <property type="match status" value="1"/>
</dbReference>
<gene>
    <name evidence="3" type="ORF">SAMN05216588_103106</name>
</gene>
<evidence type="ECO:0000313" key="3">
    <source>
        <dbReference type="EMBL" id="SDH18511.1"/>
    </source>
</evidence>
<dbReference type="InterPro" id="IPR045851">
    <property type="entry name" value="AMP-bd_C_sf"/>
</dbReference>
<organism evidence="3 4">
    <name type="scientific">Phytopseudomonas flavescens</name>
    <dbReference type="NCBI Taxonomy" id="29435"/>
    <lineage>
        <taxon>Bacteria</taxon>
        <taxon>Pseudomonadati</taxon>
        <taxon>Pseudomonadota</taxon>
        <taxon>Gammaproteobacteria</taxon>
        <taxon>Pseudomonadales</taxon>
        <taxon>Pseudomonadaceae</taxon>
        <taxon>Phytopseudomonas</taxon>
    </lineage>
</organism>
<proteinExistence type="predicted"/>
<dbReference type="Pfam" id="PF00501">
    <property type="entry name" value="AMP-binding"/>
    <property type="match status" value="1"/>
</dbReference>
<dbReference type="PANTHER" id="PTHR43767">
    <property type="entry name" value="LONG-CHAIN-FATTY-ACID--COA LIGASE"/>
    <property type="match status" value="1"/>
</dbReference>
<dbReference type="Pfam" id="PF13193">
    <property type="entry name" value="AMP-binding_C"/>
    <property type="match status" value="1"/>
</dbReference>
<name>A0A1G8AC85_9GAMM</name>